<protein>
    <recommendedName>
        <fullName evidence="4">Secreted protein</fullName>
    </recommendedName>
</protein>
<evidence type="ECO:0000256" key="1">
    <source>
        <dbReference type="SAM" id="SignalP"/>
    </source>
</evidence>
<evidence type="ECO:0000313" key="3">
    <source>
        <dbReference type="Proteomes" id="UP001317963"/>
    </source>
</evidence>
<dbReference type="RefSeq" id="WP_279242189.1">
    <property type="nucleotide sequence ID" value="NZ_CP036501.1"/>
</dbReference>
<organism evidence="2 3">
    <name type="scientific">Candidatus Paraluminiphilus aquimaris</name>
    <dbReference type="NCBI Taxonomy" id="2518994"/>
    <lineage>
        <taxon>Bacteria</taxon>
        <taxon>Pseudomonadati</taxon>
        <taxon>Pseudomonadota</taxon>
        <taxon>Gammaproteobacteria</taxon>
        <taxon>Cellvibrionales</taxon>
        <taxon>Halieaceae</taxon>
        <taxon>Candidatus Paraluminiphilus</taxon>
    </lineage>
</organism>
<keyword evidence="1" id="KW-0732">Signal</keyword>
<evidence type="ECO:0000313" key="2">
    <source>
        <dbReference type="EMBL" id="UZP73409.1"/>
    </source>
</evidence>
<evidence type="ECO:0008006" key="4">
    <source>
        <dbReference type="Google" id="ProtNLM"/>
    </source>
</evidence>
<dbReference type="Proteomes" id="UP001317963">
    <property type="component" value="Chromosome"/>
</dbReference>
<sequence>MKSYTVSKDQSTQFLAAIAATLGLVATSSTSLAEQDSLSESSLIGAQQQEARLLSAFFGLDNNLPFAANRLCWGASGEDGMPVVFSQTLDADTLQPEDFEVTSKSGEAHTPKCVTLRPAQDAGELRTVLLIGEFGDAPDNPPLSAKVVGELLSDGSPTINFKGTHVDVTPLAEGPSLVLAEPVPKKQWTQETNSTRCPQGVRQIIRVTWNGGVRRPDRGEAGEAERKLYRVEVQQSDGFLVEVTPIALAELGDRDNNHFLCLDTGDPAVAVSFPEGRLVDPNGDLNPYTAVRVSTSGR</sequence>
<feature type="signal peptide" evidence="1">
    <location>
        <begin position="1"/>
        <end position="33"/>
    </location>
</feature>
<proteinExistence type="predicted"/>
<gene>
    <name evidence="2" type="ORF">E0F26_01065</name>
</gene>
<dbReference type="EMBL" id="CP036501">
    <property type="protein sequence ID" value="UZP73409.1"/>
    <property type="molecule type" value="Genomic_DNA"/>
</dbReference>
<keyword evidence="3" id="KW-1185">Reference proteome</keyword>
<feature type="chain" id="PRO_5046133128" description="Secreted protein" evidence="1">
    <location>
        <begin position="34"/>
        <end position="298"/>
    </location>
</feature>
<accession>A0ABY6Q478</accession>
<reference evidence="2 3" key="1">
    <citation type="submission" date="2019-02" db="EMBL/GenBank/DDBJ databases">
        <title>Halieaceae_genomes.</title>
        <authorList>
            <person name="Li S.-H."/>
        </authorList>
    </citation>
    <scope>NUCLEOTIDE SEQUENCE [LARGE SCALE GENOMIC DNA]</scope>
    <source>
        <strain evidence="2 3">JH123</strain>
    </source>
</reference>
<name>A0ABY6Q478_9GAMM</name>